<comment type="similarity">
    <text evidence="1">Belongs to the beta-catenin family.</text>
</comment>
<keyword evidence="5" id="KW-1185">Reference proteome</keyword>
<dbReference type="GO" id="GO:0071562">
    <property type="term" value="P:nucleus-vacuole junction assembly"/>
    <property type="evidence" value="ECO:0007669"/>
    <property type="project" value="InterPro"/>
</dbReference>
<evidence type="ECO:0000256" key="3">
    <source>
        <dbReference type="SAM" id="MobiDB-lite"/>
    </source>
</evidence>
<keyword evidence="2" id="KW-0677">Repeat</keyword>
<feature type="region of interest" description="Disordered" evidence="3">
    <location>
        <begin position="640"/>
        <end position="662"/>
    </location>
</feature>
<feature type="region of interest" description="Disordered" evidence="3">
    <location>
        <begin position="1"/>
        <end position="40"/>
    </location>
</feature>
<reference evidence="4" key="1">
    <citation type="submission" date="2020-10" db="EMBL/GenBank/DDBJ databases">
        <title>Unveiling of a novel bifunctional photoreceptor, Dualchrome1, isolated from a cosmopolitan green alga.</title>
        <authorList>
            <person name="Suzuki S."/>
            <person name="Kawachi M."/>
        </authorList>
    </citation>
    <scope>NUCLEOTIDE SEQUENCE</scope>
    <source>
        <strain evidence="4">NIES 2893</strain>
    </source>
</reference>
<protein>
    <submittedName>
        <fullName evidence="4">Uncharacterized protein</fullName>
    </submittedName>
</protein>
<dbReference type="Gene3D" id="1.25.10.10">
    <property type="entry name" value="Leucine-rich Repeat Variant"/>
    <property type="match status" value="2"/>
</dbReference>
<dbReference type="PROSITE" id="PS50096">
    <property type="entry name" value="IQ"/>
    <property type="match status" value="1"/>
</dbReference>
<comment type="caution">
    <text evidence="4">The sequence shown here is derived from an EMBL/GenBank/DDBJ whole genome shotgun (WGS) entry which is preliminary data.</text>
</comment>
<proteinExistence type="inferred from homology"/>
<dbReference type="Proteomes" id="UP000660262">
    <property type="component" value="Unassembled WGS sequence"/>
</dbReference>
<organism evidence="4 5">
    <name type="scientific">Pycnococcus provasolii</name>
    <dbReference type="NCBI Taxonomy" id="41880"/>
    <lineage>
        <taxon>Eukaryota</taxon>
        <taxon>Viridiplantae</taxon>
        <taxon>Chlorophyta</taxon>
        <taxon>Pseudoscourfieldiophyceae</taxon>
        <taxon>Pseudoscourfieldiales</taxon>
        <taxon>Pycnococcaceae</taxon>
        <taxon>Pycnococcus</taxon>
    </lineage>
</organism>
<dbReference type="InterPro" id="IPR045156">
    <property type="entry name" value="Vac8"/>
</dbReference>
<evidence type="ECO:0000256" key="1">
    <source>
        <dbReference type="ARBA" id="ARBA00005462"/>
    </source>
</evidence>
<evidence type="ECO:0000313" key="4">
    <source>
        <dbReference type="EMBL" id="GHP11098.1"/>
    </source>
</evidence>
<dbReference type="SUPFAM" id="SSF48371">
    <property type="entry name" value="ARM repeat"/>
    <property type="match status" value="2"/>
</dbReference>
<dbReference type="AlphaFoldDB" id="A0A830HVX2"/>
<evidence type="ECO:0000256" key="2">
    <source>
        <dbReference type="ARBA" id="ARBA00022737"/>
    </source>
</evidence>
<evidence type="ECO:0000313" key="5">
    <source>
        <dbReference type="Proteomes" id="UP000660262"/>
    </source>
</evidence>
<dbReference type="OrthoDB" id="10682429at2759"/>
<dbReference type="EMBL" id="BNJQ01000032">
    <property type="protein sequence ID" value="GHP11098.1"/>
    <property type="molecule type" value="Genomic_DNA"/>
</dbReference>
<feature type="compositionally biased region" description="Polar residues" evidence="3">
    <location>
        <begin position="12"/>
        <end position="22"/>
    </location>
</feature>
<dbReference type="PANTHER" id="PTHR47249:SF1">
    <property type="entry name" value="VACUOLAR PROTEIN 8"/>
    <property type="match status" value="1"/>
</dbReference>
<accession>A0A830HVX2</accession>
<gene>
    <name evidence="4" type="ORF">PPROV_000982800</name>
</gene>
<feature type="compositionally biased region" description="Basic and acidic residues" evidence="3">
    <location>
        <begin position="644"/>
        <end position="662"/>
    </location>
</feature>
<dbReference type="GO" id="GO:0043495">
    <property type="term" value="F:protein-membrane adaptor activity"/>
    <property type="evidence" value="ECO:0007669"/>
    <property type="project" value="InterPro"/>
</dbReference>
<sequence>MGRLPPVDNRSPKSSSSAAGNKNQRDAKEGGGGGGGGGGLYLPPVEGTHVIPLIDMAQWSSNLEVKRDAVLGLLSLAESNHNLEVMGKMGALTALSDLMFRPEATEFEGSPKKKTTRFRVVKPGYGSGPLHAEISAASLAGEDSSPGLAAERSRASISAEASTSLIQKVPFKPSKGDIKLQRLAANAISLLVGHPANQKLFLELGYLEKTCKIALSTHNTSIRRSVAVTLLNLSKNPSLRESLFEHPKLMEALGHLALASDERTRLSAFGVYKRLAQSDVNSENWSEEEIAQLTQYLTMSLDIRLHMMTLDALNALAMNEKNGLVIGAQPDIVDKLASFLDLEMYNDAVRLLASTCISTISNYEGNLPLLGACDMLFEKLHQSIDHGMRVDDYDACRLDLGTIAHVAVLQEVADKLVQIDFVEHLFKYAMIHNKPCRKHAARAIRLINMTNEASDVAVLRNMDKLAYLMCKVNDYGVQMDALMMMAKLSEDEEVISKYLLNHLGPIVSKIEDWGVLPDPDLAEVATKLAANLAQNKVAKMMLTTIKPLIKNLVEGIKSKDPKLQIQSVRFVTNLTEEAEEEAKAAVVNVGAIWRMRSISKDANANAMVKSAVQSTLKSSLAEHTAAIMIQSIVRGRIHRKRAKRREERLRQREEELKRKEEEAAIKAREIAEAKAAAEAEA</sequence>
<dbReference type="PANTHER" id="PTHR47249">
    <property type="entry name" value="VACUOLAR PROTEIN 8"/>
    <property type="match status" value="1"/>
</dbReference>
<dbReference type="InterPro" id="IPR011989">
    <property type="entry name" value="ARM-like"/>
</dbReference>
<dbReference type="InterPro" id="IPR016024">
    <property type="entry name" value="ARM-type_fold"/>
</dbReference>
<name>A0A830HVX2_9CHLO</name>
<feature type="compositionally biased region" description="Gly residues" evidence="3">
    <location>
        <begin position="30"/>
        <end position="40"/>
    </location>
</feature>